<dbReference type="PROSITE" id="PS50879">
    <property type="entry name" value="RNASE_H_1"/>
    <property type="match status" value="1"/>
</dbReference>
<reference evidence="4 5" key="1">
    <citation type="submission" date="2017-04" db="EMBL/GenBank/DDBJ databases">
        <authorList>
            <person name="Afonso C.L."/>
            <person name="Miller P.J."/>
            <person name="Scott M.A."/>
            <person name="Spackman E."/>
            <person name="Goraichik I."/>
            <person name="Dimitrov K.M."/>
            <person name="Suarez D.L."/>
            <person name="Swayne D.E."/>
        </authorList>
    </citation>
    <scope>NUCLEOTIDE SEQUENCE [LARGE SCALE GENOMIC DNA]</scope>
    <source>
        <strain evidence="4 5">ToBE</strain>
    </source>
</reference>
<accession>A0A1W1VUF4</accession>
<dbReference type="Proteomes" id="UP000192569">
    <property type="component" value="Chromosome I"/>
</dbReference>
<sequence length="218" mass="24039">MAVVVNCDGLCEPTNPGGTACYGWVAYRGREKIGEGYGVVCSGPEATNNVAEYTAVIRALEWLLENGFAGEEIEVRSDSQLCMYQLQGFYAVRSPRILPLYERAVSLVLKFKKVRFRWVPRELNEEADALSRRAYALAAPPDPARLERARELVPLVKHTGGSIYSVPSQSGEGEYTVDILAGTCTCADHAVRGNRCKHILAAEMAAERIREGGEKHEF</sequence>
<evidence type="ECO:0000259" key="3">
    <source>
        <dbReference type="PROSITE" id="PS50966"/>
    </source>
</evidence>
<dbReference type="STRING" id="698762.SAMN00808754_1688"/>
<keyword evidence="5" id="KW-1185">Reference proteome</keyword>
<dbReference type="PANTHER" id="PTHR46387">
    <property type="entry name" value="POLYNUCLEOTIDYL TRANSFERASE, RIBONUCLEASE H-LIKE SUPERFAMILY PROTEIN"/>
    <property type="match status" value="1"/>
</dbReference>
<name>A0A1W1VUF4_9FIRM</name>
<dbReference type="InterPro" id="IPR036397">
    <property type="entry name" value="RNaseH_sf"/>
</dbReference>
<dbReference type="GO" id="GO:0003676">
    <property type="term" value="F:nucleic acid binding"/>
    <property type="evidence" value="ECO:0007669"/>
    <property type="project" value="InterPro"/>
</dbReference>
<gene>
    <name evidence="4" type="ORF">SAMN00808754_1688</name>
</gene>
<dbReference type="PROSITE" id="PS50966">
    <property type="entry name" value="ZF_SWIM"/>
    <property type="match status" value="1"/>
</dbReference>
<evidence type="ECO:0000313" key="5">
    <source>
        <dbReference type="Proteomes" id="UP000192569"/>
    </source>
</evidence>
<dbReference type="NCBIfam" id="NF041175">
    <property type="entry name" value="RNAseHI_Thmprot"/>
    <property type="match status" value="1"/>
</dbReference>
<organism evidence="4 5">
    <name type="scientific">Thermanaeromonas toyohensis ToBE</name>
    <dbReference type="NCBI Taxonomy" id="698762"/>
    <lineage>
        <taxon>Bacteria</taxon>
        <taxon>Bacillati</taxon>
        <taxon>Bacillota</taxon>
        <taxon>Clostridia</taxon>
        <taxon>Neomoorellales</taxon>
        <taxon>Neomoorellaceae</taxon>
        <taxon>Thermanaeromonas</taxon>
    </lineage>
</organism>
<evidence type="ECO:0000313" key="4">
    <source>
        <dbReference type="EMBL" id="SMB96850.1"/>
    </source>
</evidence>
<dbReference type="InterPro" id="IPR002156">
    <property type="entry name" value="RNaseH_domain"/>
</dbReference>
<dbReference type="InterPro" id="IPR012337">
    <property type="entry name" value="RNaseH-like_sf"/>
</dbReference>
<feature type="domain" description="RNase H type-1" evidence="2">
    <location>
        <begin position="1"/>
        <end position="136"/>
    </location>
</feature>
<dbReference type="Pfam" id="PF04434">
    <property type="entry name" value="SWIM"/>
    <property type="match status" value="1"/>
</dbReference>
<dbReference type="InterPro" id="IPR053576">
    <property type="entry name" value="RNase_HI-like"/>
</dbReference>
<dbReference type="PANTHER" id="PTHR46387:SF2">
    <property type="entry name" value="RIBONUCLEASE HI"/>
    <property type="match status" value="1"/>
</dbReference>
<evidence type="ECO:0000259" key="2">
    <source>
        <dbReference type="PROSITE" id="PS50879"/>
    </source>
</evidence>
<dbReference type="InterPro" id="IPR007527">
    <property type="entry name" value="Znf_SWIM"/>
</dbReference>
<keyword evidence="1" id="KW-0863">Zinc-finger</keyword>
<keyword evidence="1" id="KW-0862">Zinc</keyword>
<dbReference type="EMBL" id="LT838272">
    <property type="protein sequence ID" value="SMB96850.1"/>
    <property type="molecule type" value="Genomic_DNA"/>
</dbReference>
<feature type="domain" description="SWIM-type" evidence="3">
    <location>
        <begin position="175"/>
        <end position="207"/>
    </location>
</feature>
<dbReference type="SUPFAM" id="SSF53098">
    <property type="entry name" value="Ribonuclease H-like"/>
    <property type="match status" value="1"/>
</dbReference>
<dbReference type="GO" id="GO:0004523">
    <property type="term" value="F:RNA-DNA hybrid ribonuclease activity"/>
    <property type="evidence" value="ECO:0007669"/>
    <property type="project" value="InterPro"/>
</dbReference>
<dbReference type="CDD" id="cd09279">
    <property type="entry name" value="RNase_HI_like"/>
    <property type="match status" value="1"/>
</dbReference>
<dbReference type="GO" id="GO:0008270">
    <property type="term" value="F:zinc ion binding"/>
    <property type="evidence" value="ECO:0007669"/>
    <property type="project" value="UniProtKB-KW"/>
</dbReference>
<dbReference type="RefSeq" id="WP_084665298.1">
    <property type="nucleotide sequence ID" value="NZ_LT838272.1"/>
</dbReference>
<evidence type="ECO:0000256" key="1">
    <source>
        <dbReference type="PROSITE-ProRule" id="PRU00325"/>
    </source>
</evidence>
<keyword evidence="1" id="KW-0479">Metal-binding</keyword>
<dbReference type="Gene3D" id="3.30.420.10">
    <property type="entry name" value="Ribonuclease H-like superfamily/Ribonuclease H"/>
    <property type="match status" value="1"/>
</dbReference>
<protein>
    <submittedName>
        <fullName evidence="4">Ribonuclease HI</fullName>
    </submittedName>
</protein>
<proteinExistence type="predicted"/>
<dbReference type="Pfam" id="PF13456">
    <property type="entry name" value="RVT_3"/>
    <property type="match status" value="1"/>
</dbReference>
<dbReference type="AlphaFoldDB" id="A0A1W1VUF4"/>